<evidence type="ECO:0000313" key="7">
    <source>
        <dbReference type="RefSeq" id="XP_008481936.1"/>
    </source>
</evidence>
<evidence type="ECO:0000256" key="3">
    <source>
        <dbReference type="ARBA" id="ARBA00022679"/>
    </source>
</evidence>
<dbReference type="RefSeq" id="XP_008481936.1">
    <property type="nucleotide sequence ID" value="XM_008483714.3"/>
</dbReference>
<evidence type="ECO:0000259" key="5">
    <source>
        <dbReference type="Pfam" id="PF08242"/>
    </source>
</evidence>
<proteinExistence type="inferred from homology"/>
<keyword evidence="3 4" id="KW-0808">Transferase</keyword>
<dbReference type="GO" id="GO:0008757">
    <property type="term" value="F:S-adenosylmethionine-dependent methyltransferase activity"/>
    <property type="evidence" value="ECO:0007669"/>
    <property type="project" value="UniProtKB-ARBA"/>
</dbReference>
<dbReference type="PANTHER" id="PTHR22809">
    <property type="entry name" value="METHYLTRANSFERASE-RELATED"/>
    <property type="match status" value="1"/>
</dbReference>
<keyword evidence="2 4" id="KW-0489">Methyltransferase</keyword>
<dbReference type="KEGG" id="dci:103518637"/>
<evidence type="ECO:0000256" key="2">
    <source>
        <dbReference type="ARBA" id="ARBA00022603"/>
    </source>
</evidence>
<dbReference type="AlphaFoldDB" id="A0A1S3DHL5"/>
<feature type="domain" description="Methyltransferase type 12" evidence="5">
    <location>
        <begin position="95"/>
        <end position="196"/>
    </location>
</feature>
<dbReference type="EC" id="2.1.1.-" evidence="4"/>
<dbReference type="PaxDb" id="121845-A0A1S3DHL5"/>
<dbReference type="PANTHER" id="PTHR22809:SF5">
    <property type="entry name" value="TRNA N(3)-METHYLCYTIDINE METHYLTRANSFERASE METTL6"/>
    <property type="match status" value="1"/>
</dbReference>
<dbReference type="GO" id="GO:0008173">
    <property type="term" value="F:RNA methyltransferase activity"/>
    <property type="evidence" value="ECO:0007669"/>
    <property type="project" value="UniProtKB-ARBA"/>
</dbReference>
<organism evidence="6 7">
    <name type="scientific">Diaphorina citri</name>
    <name type="common">Asian citrus psyllid</name>
    <dbReference type="NCBI Taxonomy" id="121845"/>
    <lineage>
        <taxon>Eukaryota</taxon>
        <taxon>Metazoa</taxon>
        <taxon>Ecdysozoa</taxon>
        <taxon>Arthropoda</taxon>
        <taxon>Hexapoda</taxon>
        <taxon>Insecta</taxon>
        <taxon>Pterygota</taxon>
        <taxon>Neoptera</taxon>
        <taxon>Paraneoptera</taxon>
        <taxon>Hemiptera</taxon>
        <taxon>Sternorrhyncha</taxon>
        <taxon>Psylloidea</taxon>
        <taxon>Psyllidae</taxon>
        <taxon>Diaphorininae</taxon>
        <taxon>Diaphorina</taxon>
    </lineage>
</organism>
<comment type="similarity">
    <text evidence="1 4">Belongs to the methyltransferase superfamily. METL family.</text>
</comment>
<comment type="function">
    <text evidence="4">S-adenosyl-L-methionine-dependent methyltransferase.</text>
</comment>
<dbReference type="STRING" id="121845.A0A1S3DHL5"/>
<sequence length="282" mass="32673">MCNQASLDTFHMQEEKSFSNSVVAPILTDDLNKNLERQNSRLVSKHVAEEIEQNKKKYWDLFYKRNETKFFKDRNWTVNEFHEFVNQDVGEGVLLEVGCGVGNFIFPLLSWSKICYIHACDISPRAVNFFKLNPLYDASKMNVFPCDVTEDDILNQVPHNSVDIATLIFVLSAIHPNKFSTVVKNLFIMLKSGGIILFRDYGLHDMAQMRFKPGHKISENLYMRQDKTRSYFFSVEVVSAIFSQGGFEIIECNYITRKTINVKENINVDRTFLQAKLKKPNL</sequence>
<dbReference type="PIRSF" id="PIRSF037755">
    <property type="entry name" value="Mettl2_prd"/>
    <property type="match status" value="1"/>
</dbReference>
<dbReference type="OrthoDB" id="417697at2759"/>
<evidence type="ECO:0000313" key="6">
    <source>
        <dbReference type="Proteomes" id="UP000079169"/>
    </source>
</evidence>
<dbReference type="Gene3D" id="3.40.50.150">
    <property type="entry name" value="Vaccinia Virus protein VP39"/>
    <property type="match status" value="1"/>
</dbReference>
<dbReference type="GeneID" id="103518637"/>
<gene>
    <name evidence="7" type="primary">LOC103518637</name>
</gene>
<dbReference type="SUPFAM" id="SSF53335">
    <property type="entry name" value="S-adenosyl-L-methionine-dependent methyltransferases"/>
    <property type="match status" value="1"/>
</dbReference>
<accession>A0A1S3DHL5</accession>
<dbReference type="Pfam" id="PF08242">
    <property type="entry name" value="Methyltransf_12"/>
    <property type="match status" value="1"/>
</dbReference>
<name>A0A1S3DHL5_DIACI</name>
<evidence type="ECO:0000256" key="4">
    <source>
        <dbReference type="PIRNR" id="PIRNR037755"/>
    </source>
</evidence>
<dbReference type="GO" id="GO:0032259">
    <property type="term" value="P:methylation"/>
    <property type="evidence" value="ECO:0007669"/>
    <property type="project" value="UniProtKB-KW"/>
</dbReference>
<reference evidence="7" key="1">
    <citation type="submission" date="2025-08" db="UniProtKB">
        <authorList>
            <consortium name="RefSeq"/>
        </authorList>
    </citation>
    <scope>IDENTIFICATION</scope>
</reference>
<dbReference type="InterPro" id="IPR013217">
    <property type="entry name" value="Methyltransf_12"/>
</dbReference>
<protein>
    <recommendedName>
        <fullName evidence="4">tRNA N(3)-methylcytidine methyltransferase</fullName>
        <ecNumber evidence="4">2.1.1.-</ecNumber>
    </recommendedName>
</protein>
<dbReference type="InterPro" id="IPR029063">
    <property type="entry name" value="SAM-dependent_MTases_sf"/>
</dbReference>
<keyword evidence="6" id="KW-1185">Reference proteome</keyword>
<dbReference type="CDD" id="cd02440">
    <property type="entry name" value="AdoMet_MTases"/>
    <property type="match status" value="1"/>
</dbReference>
<dbReference type="Proteomes" id="UP000079169">
    <property type="component" value="Unplaced"/>
</dbReference>
<dbReference type="InterPro" id="IPR026113">
    <property type="entry name" value="METTL2/6/8-like"/>
</dbReference>
<evidence type="ECO:0000256" key="1">
    <source>
        <dbReference type="ARBA" id="ARBA00009725"/>
    </source>
</evidence>